<protein>
    <submittedName>
        <fullName evidence="3">Uncharacterized protein</fullName>
    </submittedName>
</protein>
<evidence type="ECO:0000313" key="3">
    <source>
        <dbReference type="EMBL" id="TBU64519.1"/>
    </source>
</evidence>
<feature type="region of interest" description="Disordered" evidence="2">
    <location>
        <begin position="30"/>
        <end position="49"/>
    </location>
</feature>
<dbReference type="AlphaFoldDB" id="A0A4Q9NU64"/>
<proteinExistence type="predicted"/>
<dbReference type="STRING" id="114155.A0A4Q9NU64"/>
<keyword evidence="1" id="KW-0175">Coiled coil</keyword>
<evidence type="ECO:0000256" key="2">
    <source>
        <dbReference type="SAM" id="MobiDB-lite"/>
    </source>
</evidence>
<evidence type="ECO:0000256" key="1">
    <source>
        <dbReference type="SAM" id="Coils"/>
    </source>
</evidence>
<gene>
    <name evidence="3" type="ORF">BD310DRAFT_401570</name>
</gene>
<keyword evidence="4" id="KW-1185">Reference proteome</keyword>
<name>A0A4Q9NU64_9APHY</name>
<feature type="coiled-coil region" evidence="1">
    <location>
        <begin position="419"/>
        <end position="446"/>
    </location>
</feature>
<organism evidence="3 4">
    <name type="scientific">Dichomitus squalens</name>
    <dbReference type="NCBI Taxonomy" id="114155"/>
    <lineage>
        <taxon>Eukaryota</taxon>
        <taxon>Fungi</taxon>
        <taxon>Dikarya</taxon>
        <taxon>Basidiomycota</taxon>
        <taxon>Agaricomycotina</taxon>
        <taxon>Agaricomycetes</taxon>
        <taxon>Polyporales</taxon>
        <taxon>Polyporaceae</taxon>
        <taxon>Dichomitus</taxon>
    </lineage>
</organism>
<feature type="compositionally biased region" description="Low complexity" evidence="2">
    <location>
        <begin position="37"/>
        <end position="49"/>
    </location>
</feature>
<reference evidence="3 4" key="1">
    <citation type="submission" date="2019-01" db="EMBL/GenBank/DDBJ databases">
        <title>Draft genome sequences of three monokaryotic isolates of the white-rot basidiomycete fungus Dichomitus squalens.</title>
        <authorList>
            <consortium name="DOE Joint Genome Institute"/>
            <person name="Lopez S.C."/>
            <person name="Andreopoulos B."/>
            <person name="Pangilinan J."/>
            <person name="Lipzen A."/>
            <person name="Riley R."/>
            <person name="Ahrendt S."/>
            <person name="Ng V."/>
            <person name="Barry K."/>
            <person name="Daum C."/>
            <person name="Grigoriev I.V."/>
            <person name="Hilden K.S."/>
            <person name="Makela M.R."/>
            <person name="de Vries R.P."/>
        </authorList>
    </citation>
    <scope>NUCLEOTIDE SEQUENCE [LARGE SCALE GENOMIC DNA]</scope>
    <source>
        <strain evidence="3 4">CBS 464.89</strain>
    </source>
</reference>
<sequence length="451" mass="49719">MYAASTTLRSTSKTVLGRYPLVPRRVAGRRTLQRFQSSSTGSGSGTGSSTSYDASHLAAGLAGGSVVLLGVYAWYHFSGTKKVVQSTQKAAQYYEQAKQAIAEKTPKDPNEALEYLRSFAQSYLVVIPGARPHIDAAFDTIDQLRDSHGDEVNRVVGDGYEEVRVIIRDSGAMDASTAMQVLDVLRRRSGELEELGKKAGKDAFGSLSEKYPQVSEKLGGGYEEFKRLAESKGPEAKKIFDDTAKQIREIFSKGFSQESINQARELVQSKTTEVRKIVKASSQEAWDRSIKEASPYLDKIPEIKQLLNDNASAFIAAGATGLTGGSSSTQELFSRIKDLAQGDALKNKEKMNELRDFVKQKAHDAEEQGSKELERGWQSLQEWIRAMPGGDEALERLPDVKVFVQVSREKGDEAKKLSKETYEDVLRVLEEKGKKAKQLAGEAQDDSKKRS</sequence>
<evidence type="ECO:0000313" key="4">
    <source>
        <dbReference type="Proteomes" id="UP000292082"/>
    </source>
</evidence>
<accession>A0A4Q9NU64</accession>
<dbReference type="EMBL" id="ML145086">
    <property type="protein sequence ID" value="TBU64519.1"/>
    <property type="molecule type" value="Genomic_DNA"/>
</dbReference>
<dbReference type="Proteomes" id="UP000292082">
    <property type="component" value="Unassembled WGS sequence"/>
</dbReference>